<comment type="similarity">
    <text evidence="8">Belongs to the binding-protein-dependent transport system permease family.</text>
</comment>
<comment type="caution">
    <text evidence="11">The sequence shown here is derived from an EMBL/GenBank/DDBJ whole genome shotgun (WGS) entry which is preliminary data.</text>
</comment>
<evidence type="ECO:0000256" key="1">
    <source>
        <dbReference type="ARBA" id="ARBA00004429"/>
    </source>
</evidence>
<dbReference type="InterPro" id="IPR035906">
    <property type="entry name" value="MetI-like_sf"/>
</dbReference>
<dbReference type="AlphaFoldDB" id="A0A917W9Q5"/>
<feature type="transmembrane region" description="Helical" evidence="8">
    <location>
        <begin position="255"/>
        <end position="281"/>
    </location>
</feature>
<dbReference type="Gene3D" id="1.10.3720.10">
    <property type="entry name" value="MetI-like"/>
    <property type="match status" value="2"/>
</dbReference>
<dbReference type="InterPro" id="IPR000515">
    <property type="entry name" value="MetI-like"/>
</dbReference>
<evidence type="ECO:0000256" key="2">
    <source>
        <dbReference type="ARBA" id="ARBA00022448"/>
    </source>
</evidence>
<reference evidence="11" key="1">
    <citation type="journal article" date="2014" name="Int. J. Syst. Evol. Microbiol.">
        <title>Complete genome sequence of Corynebacterium casei LMG S-19264T (=DSM 44701T), isolated from a smear-ripened cheese.</title>
        <authorList>
            <consortium name="US DOE Joint Genome Institute (JGI-PGF)"/>
            <person name="Walter F."/>
            <person name="Albersmeier A."/>
            <person name="Kalinowski J."/>
            <person name="Ruckert C."/>
        </authorList>
    </citation>
    <scope>NUCLEOTIDE SEQUENCE</scope>
    <source>
        <strain evidence="11">CGMCC 4.7308</strain>
    </source>
</reference>
<feature type="transmembrane region" description="Helical" evidence="8">
    <location>
        <begin position="396"/>
        <end position="423"/>
    </location>
</feature>
<feature type="domain" description="ABC transmembrane type-1" evidence="10">
    <location>
        <begin position="359"/>
        <end position="557"/>
    </location>
</feature>
<evidence type="ECO:0000256" key="7">
    <source>
        <dbReference type="ARBA" id="ARBA00023136"/>
    </source>
</evidence>
<feature type="transmembrane region" description="Helical" evidence="8">
    <location>
        <begin position="435"/>
        <end position="454"/>
    </location>
</feature>
<evidence type="ECO:0000256" key="5">
    <source>
        <dbReference type="ARBA" id="ARBA00022692"/>
    </source>
</evidence>
<feature type="transmembrane region" description="Helical" evidence="8">
    <location>
        <begin position="202"/>
        <end position="235"/>
    </location>
</feature>
<keyword evidence="5 8" id="KW-0812">Transmembrane</keyword>
<feature type="transmembrane region" description="Helical" evidence="8">
    <location>
        <begin position="35"/>
        <end position="54"/>
    </location>
</feature>
<protein>
    <submittedName>
        <fullName evidence="11">Iron ABC transporter permease</fullName>
    </submittedName>
</protein>
<evidence type="ECO:0000259" key="10">
    <source>
        <dbReference type="PROSITE" id="PS50928"/>
    </source>
</evidence>
<comment type="subcellular location">
    <subcellularLocation>
        <location evidence="1">Cell inner membrane</location>
        <topology evidence="1">Multi-pass membrane protein</topology>
    </subcellularLocation>
    <subcellularLocation>
        <location evidence="8">Cell membrane</location>
        <topology evidence="8">Multi-pass membrane protein</topology>
    </subcellularLocation>
</comment>
<dbReference type="PROSITE" id="PS50928">
    <property type="entry name" value="ABC_TM1"/>
    <property type="match status" value="2"/>
</dbReference>
<sequence>MTLTRAQLRPSDAVPAAPAGPPVTRARAGRAVRTGGLVLLAAVPLLVLAVLFFYPVGTMIGRGLGDAGAGLDILARPRFRRIALFTVGQAAASAALCVLLGLPVAHLVYRCRFPGRAAVRALLTVPFVLPTVVVALAFRTLLAQDGLLGSWRLDGSVAAVLAAHVCLNTAVVVRTVGVSWARLDRRPGDAARSLGASPSRVFLTVTLPALAPAVAAAFTLVFLFCATSFGIVLILGGARYGTLETEIYRQTEDLLDLPAAAVLSVVQILLVAAVLGVAALLRRRTERTLTAAPARPTGLRGRDLPAVLVTLVALAVTVGPLVVLAVRSLRGPGGWTLANYRALGTLGSDVQLVPVTTALGYSLRAAVVATAVALLLGVPLAVVLARRPRGRWARRWIGLLDGVAMLPLGVSAVTVGFGFLVALDRPPLDLRSSALLVPLAQALVATPLVVRMLLPVLRAVDDRLRQAAGLLGAGPLAVWWGVDLPLLARPLAGAAAFAFAVSLGEFGATSFLARPQTPTVPVLIARLISRPGAQNTATALAAATVLGLLCLAVVAAVDGLLDARSTDRPGAVGGF</sequence>
<feature type="transmembrane region" description="Helical" evidence="8">
    <location>
        <begin position="117"/>
        <end position="138"/>
    </location>
</feature>
<keyword evidence="7 8" id="KW-0472">Membrane</keyword>
<keyword evidence="12" id="KW-1185">Reference proteome</keyword>
<feature type="transmembrane region" description="Helical" evidence="8">
    <location>
        <begin position="466"/>
        <end position="482"/>
    </location>
</feature>
<dbReference type="Proteomes" id="UP000655208">
    <property type="component" value="Unassembled WGS sequence"/>
</dbReference>
<accession>A0A917W9Q5</accession>
<evidence type="ECO:0000313" key="12">
    <source>
        <dbReference type="Proteomes" id="UP000655208"/>
    </source>
</evidence>
<feature type="transmembrane region" description="Helical" evidence="8">
    <location>
        <begin position="494"/>
        <end position="514"/>
    </location>
</feature>
<keyword evidence="3" id="KW-1003">Cell membrane</keyword>
<keyword evidence="6 8" id="KW-1133">Transmembrane helix</keyword>
<dbReference type="PANTHER" id="PTHR43357:SF4">
    <property type="entry name" value="INNER MEMBRANE ABC TRANSPORTER PERMEASE PROTEIN YDCV"/>
    <property type="match status" value="1"/>
</dbReference>
<feature type="transmembrane region" description="Helical" evidence="8">
    <location>
        <begin position="535"/>
        <end position="557"/>
    </location>
</feature>
<feature type="compositionally biased region" description="Low complexity" evidence="9">
    <location>
        <begin position="13"/>
        <end position="24"/>
    </location>
</feature>
<proteinExistence type="inferred from homology"/>
<dbReference type="RefSeq" id="WP_229673515.1">
    <property type="nucleotide sequence ID" value="NZ_BMNA01000001.1"/>
</dbReference>
<feature type="region of interest" description="Disordered" evidence="9">
    <location>
        <begin position="1"/>
        <end position="24"/>
    </location>
</feature>
<name>A0A917W9Q5_9ACTN</name>
<dbReference type="GO" id="GO:0005886">
    <property type="term" value="C:plasma membrane"/>
    <property type="evidence" value="ECO:0007669"/>
    <property type="project" value="UniProtKB-SubCell"/>
</dbReference>
<evidence type="ECO:0000256" key="6">
    <source>
        <dbReference type="ARBA" id="ARBA00022989"/>
    </source>
</evidence>
<reference evidence="11" key="2">
    <citation type="submission" date="2020-09" db="EMBL/GenBank/DDBJ databases">
        <authorList>
            <person name="Sun Q."/>
            <person name="Zhou Y."/>
        </authorList>
    </citation>
    <scope>NUCLEOTIDE SEQUENCE</scope>
    <source>
        <strain evidence="11">CGMCC 4.7308</strain>
    </source>
</reference>
<dbReference type="GO" id="GO:0055085">
    <property type="term" value="P:transmembrane transport"/>
    <property type="evidence" value="ECO:0007669"/>
    <property type="project" value="InterPro"/>
</dbReference>
<dbReference type="Pfam" id="PF00528">
    <property type="entry name" value="BPD_transp_1"/>
    <property type="match status" value="2"/>
</dbReference>
<dbReference type="CDD" id="cd06261">
    <property type="entry name" value="TM_PBP2"/>
    <property type="match status" value="2"/>
</dbReference>
<evidence type="ECO:0000256" key="8">
    <source>
        <dbReference type="RuleBase" id="RU363032"/>
    </source>
</evidence>
<feature type="transmembrane region" description="Helical" evidence="8">
    <location>
        <begin position="361"/>
        <end position="384"/>
    </location>
</feature>
<evidence type="ECO:0000256" key="9">
    <source>
        <dbReference type="SAM" id="MobiDB-lite"/>
    </source>
</evidence>
<dbReference type="SUPFAM" id="SSF161098">
    <property type="entry name" value="MetI-like"/>
    <property type="match status" value="2"/>
</dbReference>
<feature type="transmembrane region" description="Helical" evidence="8">
    <location>
        <begin position="158"/>
        <end position="181"/>
    </location>
</feature>
<feature type="domain" description="ABC transmembrane type-1" evidence="10">
    <location>
        <begin position="83"/>
        <end position="281"/>
    </location>
</feature>
<evidence type="ECO:0000256" key="4">
    <source>
        <dbReference type="ARBA" id="ARBA00022519"/>
    </source>
</evidence>
<dbReference type="EMBL" id="BMNA01000001">
    <property type="protein sequence ID" value="GGL86529.1"/>
    <property type="molecule type" value="Genomic_DNA"/>
</dbReference>
<evidence type="ECO:0000313" key="11">
    <source>
        <dbReference type="EMBL" id="GGL86529.1"/>
    </source>
</evidence>
<organism evidence="11 12">
    <name type="scientific">Nakamurella endophytica</name>
    <dbReference type="NCBI Taxonomy" id="1748367"/>
    <lineage>
        <taxon>Bacteria</taxon>
        <taxon>Bacillati</taxon>
        <taxon>Actinomycetota</taxon>
        <taxon>Actinomycetes</taxon>
        <taxon>Nakamurellales</taxon>
        <taxon>Nakamurellaceae</taxon>
        <taxon>Nakamurella</taxon>
    </lineage>
</organism>
<dbReference type="PANTHER" id="PTHR43357">
    <property type="entry name" value="INNER MEMBRANE ABC TRANSPORTER PERMEASE PROTEIN YDCV"/>
    <property type="match status" value="1"/>
</dbReference>
<evidence type="ECO:0000256" key="3">
    <source>
        <dbReference type="ARBA" id="ARBA00022475"/>
    </source>
</evidence>
<feature type="transmembrane region" description="Helical" evidence="8">
    <location>
        <begin position="304"/>
        <end position="326"/>
    </location>
</feature>
<keyword evidence="4" id="KW-0997">Cell inner membrane</keyword>
<gene>
    <name evidence="11" type="ORF">GCM10011594_02710</name>
</gene>
<keyword evidence="2 8" id="KW-0813">Transport</keyword>
<feature type="transmembrane region" description="Helical" evidence="8">
    <location>
        <begin position="82"/>
        <end position="105"/>
    </location>
</feature>